<accession>A0ABC8TZZ0</accession>
<evidence type="ECO:0000259" key="1">
    <source>
        <dbReference type="Pfam" id="PF01936"/>
    </source>
</evidence>
<reference evidence="2 3" key="1">
    <citation type="submission" date="2024-02" db="EMBL/GenBank/DDBJ databases">
        <authorList>
            <person name="Vignale AGUSTIN F."/>
            <person name="Sosa J E."/>
            <person name="Modenutti C."/>
        </authorList>
    </citation>
    <scope>NUCLEOTIDE SEQUENCE [LARGE SCALE GENOMIC DNA]</scope>
</reference>
<comment type="caution">
    <text evidence="2">The sequence shown here is derived from an EMBL/GenBank/DDBJ whole genome shotgun (WGS) entry which is preliminary data.</text>
</comment>
<sequence>MNHMVDMMDKRSVECLVLVSDDSDFVEVLKVAKLRCLKTVVVGDNNDGALKRAADAAFSWQEIIMGMAKKEAVSVVGRWRDRDILRRLEWTYDDEKERNLYDYNEVVDYESKDSDIESFISGEADG</sequence>
<dbReference type="EMBL" id="CAUOFW020006168">
    <property type="protein sequence ID" value="CAK9173159.1"/>
    <property type="molecule type" value="Genomic_DNA"/>
</dbReference>
<dbReference type="Gene3D" id="3.40.50.1010">
    <property type="entry name" value="5'-nuclease"/>
    <property type="match status" value="1"/>
</dbReference>
<protein>
    <recommendedName>
        <fullName evidence="1">NYN domain-containing protein</fullName>
    </recommendedName>
</protein>
<dbReference type="PANTHER" id="PTHR35744">
    <property type="entry name" value="C2H2-TYPE DOMAIN-CONTAINING PROTEIN"/>
    <property type="match status" value="1"/>
</dbReference>
<dbReference type="PANTHER" id="PTHR35744:SF4">
    <property type="entry name" value="OS04G0464600 PROTEIN"/>
    <property type="match status" value="1"/>
</dbReference>
<feature type="domain" description="NYN" evidence="1">
    <location>
        <begin position="4"/>
        <end position="57"/>
    </location>
</feature>
<organism evidence="2 3">
    <name type="scientific">Ilex paraguariensis</name>
    <name type="common">yerba mate</name>
    <dbReference type="NCBI Taxonomy" id="185542"/>
    <lineage>
        <taxon>Eukaryota</taxon>
        <taxon>Viridiplantae</taxon>
        <taxon>Streptophyta</taxon>
        <taxon>Embryophyta</taxon>
        <taxon>Tracheophyta</taxon>
        <taxon>Spermatophyta</taxon>
        <taxon>Magnoliopsida</taxon>
        <taxon>eudicotyledons</taxon>
        <taxon>Gunneridae</taxon>
        <taxon>Pentapetalae</taxon>
        <taxon>asterids</taxon>
        <taxon>campanulids</taxon>
        <taxon>Aquifoliales</taxon>
        <taxon>Aquifoliaceae</taxon>
        <taxon>Ilex</taxon>
    </lineage>
</organism>
<dbReference type="Proteomes" id="UP001642360">
    <property type="component" value="Unassembled WGS sequence"/>
</dbReference>
<dbReference type="Pfam" id="PF01936">
    <property type="entry name" value="NYN"/>
    <property type="match status" value="1"/>
</dbReference>
<proteinExistence type="predicted"/>
<evidence type="ECO:0000313" key="2">
    <source>
        <dbReference type="EMBL" id="CAK9173159.1"/>
    </source>
</evidence>
<keyword evidence="3" id="KW-1185">Reference proteome</keyword>
<evidence type="ECO:0000313" key="3">
    <source>
        <dbReference type="Proteomes" id="UP001642360"/>
    </source>
</evidence>
<dbReference type="AlphaFoldDB" id="A0ABC8TZZ0"/>
<name>A0ABC8TZZ0_9AQUA</name>
<dbReference type="InterPro" id="IPR021139">
    <property type="entry name" value="NYN"/>
</dbReference>
<gene>
    <name evidence="2" type="ORF">ILEXP_LOCUS42900</name>
</gene>